<feature type="domain" description="DAGKc" evidence="9">
    <location>
        <begin position="1"/>
        <end position="133"/>
    </location>
</feature>
<dbReference type="Pfam" id="PF00781">
    <property type="entry name" value="DAGK_cat"/>
    <property type="match status" value="1"/>
</dbReference>
<dbReference type="Gene3D" id="3.40.50.10330">
    <property type="entry name" value="Probable inorganic polyphosphate/atp-NAD kinase, domain 1"/>
    <property type="match status" value="1"/>
</dbReference>
<protein>
    <submittedName>
        <fullName evidence="10">Lipid kinase, YegS/Rv2252/BmrU family</fullName>
    </submittedName>
</protein>
<evidence type="ECO:0000256" key="3">
    <source>
        <dbReference type="ARBA" id="ARBA00022516"/>
    </source>
</evidence>
<dbReference type="OrthoDB" id="142078at2"/>
<sequence>MKKKLLFIYNPHAGKGKIKSWLSDIIELFVKHDYEVTVYTTLKKESGTKIVEECLEKEEYDQIVCSGGDGTLNEVICGLMNSNVNIPVGYIPSGTTNDFAYTLSLPKHMLKAAKVAIKGKEFPFDVGVINGKYFTYTAAFGLFTDASYETPQTTKNLLGRLAYILEGVKRLPNWKSYSMEITCGDICIEDNFIFGMVTSSTSVGGFKGITGKDVLLDDGIFEGIFIKTPQNVLEFQSIINDLLTGKLNSDHIYYFPVKDIQMVSKEPVPWSTDGEFGGEYSKINIQIIKQALTIMRSTNELKGNHLEDKI</sequence>
<proteinExistence type="inferred from homology"/>
<name>A0A1I5E078_9FIRM</name>
<dbReference type="PROSITE" id="PS50146">
    <property type="entry name" value="DAGK"/>
    <property type="match status" value="1"/>
</dbReference>
<dbReference type="GO" id="GO:0046872">
    <property type="term" value="F:metal ion binding"/>
    <property type="evidence" value="ECO:0007669"/>
    <property type="project" value="UniProtKB-KW"/>
</dbReference>
<evidence type="ECO:0000256" key="8">
    <source>
        <dbReference type="ARBA" id="ARBA00023264"/>
    </source>
</evidence>
<dbReference type="EMBL" id="FOWD01000007">
    <property type="protein sequence ID" value="SFO04817.1"/>
    <property type="molecule type" value="Genomic_DNA"/>
</dbReference>
<keyword evidence="11" id="KW-1185">Reference proteome</keyword>
<dbReference type="GO" id="GO:0005524">
    <property type="term" value="F:ATP binding"/>
    <property type="evidence" value="ECO:0007669"/>
    <property type="project" value="InterPro"/>
</dbReference>
<dbReference type="GO" id="GO:0008654">
    <property type="term" value="P:phospholipid biosynthetic process"/>
    <property type="evidence" value="ECO:0007669"/>
    <property type="project" value="UniProtKB-KW"/>
</dbReference>
<keyword evidence="10" id="KW-0808">Transferase</keyword>
<gene>
    <name evidence="10" type="ORF">SAMN04489757_10798</name>
</gene>
<evidence type="ECO:0000256" key="5">
    <source>
        <dbReference type="ARBA" id="ARBA00022842"/>
    </source>
</evidence>
<keyword evidence="4" id="KW-0479">Metal-binding</keyword>
<dbReference type="Gene3D" id="2.60.200.40">
    <property type="match status" value="1"/>
</dbReference>
<dbReference type="GO" id="GO:0005886">
    <property type="term" value="C:plasma membrane"/>
    <property type="evidence" value="ECO:0007669"/>
    <property type="project" value="TreeGrafter"/>
</dbReference>
<accession>A0A1I5E078</accession>
<dbReference type="SMART" id="SM00046">
    <property type="entry name" value="DAGKc"/>
    <property type="match status" value="1"/>
</dbReference>
<dbReference type="InterPro" id="IPR016064">
    <property type="entry name" value="NAD/diacylglycerol_kinase_sf"/>
</dbReference>
<organism evidence="10 11">
    <name type="scientific">Anaerocolumna aminovalerica</name>
    <dbReference type="NCBI Taxonomy" id="1527"/>
    <lineage>
        <taxon>Bacteria</taxon>
        <taxon>Bacillati</taxon>
        <taxon>Bacillota</taxon>
        <taxon>Clostridia</taxon>
        <taxon>Lachnospirales</taxon>
        <taxon>Lachnospiraceae</taxon>
        <taxon>Anaerocolumna</taxon>
    </lineage>
</organism>
<dbReference type="InterPro" id="IPR001206">
    <property type="entry name" value="Diacylglycerol_kinase_cat_dom"/>
</dbReference>
<evidence type="ECO:0000313" key="10">
    <source>
        <dbReference type="EMBL" id="SFO04817.1"/>
    </source>
</evidence>
<comment type="similarity">
    <text evidence="2">Belongs to the diacylglycerol/lipid kinase family.</text>
</comment>
<evidence type="ECO:0000256" key="4">
    <source>
        <dbReference type="ARBA" id="ARBA00022723"/>
    </source>
</evidence>
<evidence type="ECO:0000256" key="1">
    <source>
        <dbReference type="ARBA" id="ARBA00001946"/>
    </source>
</evidence>
<dbReference type="SUPFAM" id="SSF111331">
    <property type="entry name" value="NAD kinase/diacylglycerol kinase-like"/>
    <property type="match status" value="1"/>
</dbReference>
<dbReference type="RefSeq" id="WP_091685271.1">
    <property type="nucleotide sequence ID" value="NZ_BAABFM010000010.1"/>
</dbReference>
<dbReference type="NCBIfam" id="TIGR00147">
    <property type="entry name" value="YegS/Rv2252/BmrU family lipid kinase"/>
    <property type="match status" value="1"/>
</dbReference>
<reference evidence="10 11" key="1">
    <citation type="submission" date="2016-10" db="EMBL/GenBank/DDBJ databases">
        <authorList>
            <person name="de Groot N.N."/>
        </authorList>
    </citation>
    <scope>NUCLEOTIDE SEQUENCE [LARGE SCALE GENOMIC DNA]</scope>
    <source>
        <strain evidence="10 11">DSM 1283</strain>
    </source>
</reference>
<dbReference type="InterPro" id="IPR005218">
    <property type="entry name" value="Diacylglycerol/lipid_kinase"/>
</dbReference>
<comment type="cofactor">
    <cofactor evidence="1">
        <name>Mg(2+)</name>
        <dbReference type="ChEBI" id="CHEBI:18420"/>
    </cofactor>
</comment>
<dbReference type="Proteomes" id="UP000198806">
    <property type="component" value="Unassembled WGS sequence"/>
</dbReference>
<dbReference type="PANTHER" id="PTHR12358">
    <property type="entry name" value="SPHINGOSINE KINASE"/>
    <property type="match status" value="1"/>
</dbReference>
<keyword evidence="3" id="KW-0444">Lipid biosynthesis</keyword>
<dbReference type="STRING" id="1527.SAMN04489757_10798"/>
<dbReference type="InterPro" id="IPR017438">
    <property type="entry name" value="ATP-NAD_kinase_N"/>
</dbReference>
<keyword evidence="6" id="KW-0443">Lipid metabolism</keyword>
<evidence type="ECO:0000256" key="2">
    <source>
        <dbReference type="ARBA" id="ARBA00005983"/>
    </source>
</evidence>
<evidence type="ECO:0000256" key="7">
    <source>
        <dbReference type="ARBA" id="ARBA00023209"/>
    </source>
</evidence>
<dbReference type="PANTHER" id="PTHR12358:SF106">
    <property type="entry name" value="LIPID KINASE YEGS"/>
    <property type="match status" value="1"/>
</dbReference>
<keyword evidence="5" id="KW-0460">Magnesium</keyword>
<evidence type="ECO:0000256" key="6">
    <source>
        <dbReference type="ARBA" id="ARBA00023098"/>
    </source>
</evidence>
<evidence type="ECO:0000313" key="11">
    <source>
        <dbReference type="Proteomes" id="UP000198806"/>
    </source>
</evidence>
<keyword evidence="7" id="KW-0594">Phospholipid biosynthesis</keyword>
<evidence type="ECO:0000259" key="9">
    <source>
        <dbReference type="PROSITE" id="PS50146"/>
    </source>
</evidence>
<dbReference type="AlphaFoldDB" id="A0A1I5E078"/>
<keyword evidence="10" id="KW-0418">Kinase</keyword>
<keyword evidence="8" id="KW-1208">Phospholipid metabolism</keyword>
<dbReference type="GO" id="GO:0004143">
    <property type="term" value="F:ATP-dependent diacylglycerol kinase activity"/>
    <property type="evidence" value="ECO:0007669"/>
    <property type="project" value="TreeGrafter"/>
</dbReference>
<dbReference type="InterPro" id="IPR050187">
    <property type="entry name" value="Lipid_Phosphate_FormReg"/>
</dbReference>